<reference evidence="2" key="1">
    <citation type="submission" date="2018-04" db="EMBL/GenBank/DDBJ databases">
        <title>Transcriptome assembly of Sipha flava.</title>
        <authorList>
            <person name="Scully E.D."/>
            <person name="Geib S.M."/>
            <person name="Palmer N.A."/>
            <person name="Koch K."/>
            <person name="Bradshaw J."/>
            <person name="Heng-Moss T."/>
            <person name="Sarath G."/>
        </authorList>
    </citation>
    <scope>NUCLEOTIDE SEQUENCE</scope>
</reference>
<evidence type="ECO:0000256" key="1">
    <source>
        <dbReference type="SAM" id="MobiDB-lite"/>
    </source>
</evidence>
<gene>
    <name evidence="2" type="ORF">g.65118</name>
</gene>
<proteinExistence type="predicted"/>
<feature type="compositionally biased region" description="Low complexity" evidence="1">
    <location>
        <begin position="70"/>
        <end position="83"/>
    </location>
</feature>
<accession>A0A2S2Q066</accession>
<organism evidence="2">
    <name type="scientific">Sipha flava</name>
    <name type="common">yellow sugarcane aphid</name>
    <dbReference type="NCBI Taxonomy" id="143950"/>
    <lineage>
        <taxon>Eukaryota</taxon>
        <taxon>Metazoa</taxon>
        <taxon>Ecdysozoa</taxon>
        <taxon>Arthropoda</taxon>
        <taxon>Hexapoda</taxon>
        <taxon>Insecta</taxon>
        <taxon>Pterygota</taxon>
        <taxon>Neoptera</taxon>
        <taxon>Paraneoptera</taxon>
        <taxon>Hemiptera</taxon>
        <taxon>Sternorrhyncha</taxon>
        <taxon>Aphidomorpha</taxon>
        <taxon>Aphidoidea</taxon>
        <taxon>Aphididae</taxon>
        <taxon>Sipha</taxon>
    </lineage>
</organism>
<sequence>MENEFTVFAKHIATQPEQLPLKEALMAQSDIQNILTRARISSMNETNGSTNPIVMTAKNTTEVQFIPTPSDNSYSDISYSSNDSTKDEIDASYSDCFTTLEAPEPVHQTNQNSNLALFYNNFEI</sequence>
<protein>
    <submittedName>
        <fullName evidence="2">Uncharacterized protein</fullName>
    </submittedName>
</protein>
<evidence type="ECO:0000313" key="2">
    <source>
        <dbReference type="EMBL" id="MBY71063.1"/>
    </source>
</evidence>
<feature type="region of interest" description="Disordered" evidence="1">
    <location>
        <begin position="66"/>
        <end position="86"/>
    </location>
</feature>
<name>A0A2S2Q066_9HEMI</name>
<dbReference type="AlphaFoldDB" id="A0A2S2Q066"/>
<dbReference type="EMBL" id="GGMS01001860">
    <property type="protein sequence ID" value="MBY71063.1"/>
    <property type="molecule type" value="Transcribed_RNA"/>
</dbReference>